<name>A0A7S3MV88_9SPIT</name>
<dbReference type="AlphaFoldDB" id="A0A7S3MV88"/>
<gene>
    <name evidence="1" type="ORF">SINC0208_LOCUS185</name>
</gene>
<accession>A0A7S3MV88</accession>
<reference evidence="1" key="1">
    <citation type="submission" date="2021-01" db="EMBL/GenBank/DDBJ databases">
        <authorList>
            <person name="Corre E."/>
            <person name="Pelletier E."/>
            <person name="Niang G."/>
            <person name="Scheremetjew M."/>
            <person name="Finn R."/>
            <person name="Kale V."/>
            <person name="Holt S."/>
            <person name="Cochrane G."/>
            <person name="Meng A."/>
            <person name="Brown T."/>
            <person name="Cohen L."/>
        </authorList>
    </citation>
    <scope>NUCLEOTIDE SEQUENCE</scope>
    <source>
        <strain evidence="1">S3</strain>
    </source>
</reference>
<sequence>MGSQPFSGQSSATSSYVSTVNGQGTAHISSQVNDQAPVTQDFVITNGMPSQVIPQQGLTSYSYPGLSSIQQYAPSASSNSITCDGSGCRQMTPSEAAAFNQQMSSWGQNFSNQMSDWSSNFSNQMANTFGNGFPFNNQPQQQTTMPGMEVFQNPNFPFTNSHAGLHTPHMYY</sequence>
<organism evidence="1">
    <name type="scientific">Strombidium inclinatum</name>
    <dbReference type="NCBI Taxonomy" id="197538"/>
    <lineage>
        <taxon>Eukaryota</taxon>
        <taxon>Sar</taxon>
        <taxon>Alveolata</taxon>
        <taxon>Ciliophora</taxon>
        <taxon>Intramacronucleata</taxon>
        <taxon>Spirotrichea</taxon>
        <taxon>Oligotrichia</taxon>
        <taxon>Strombidiidae</taxon>
        <taxon>Strombidium</taxon>
    </lineage>
</organism>
<protein>
    <submittedName>
        <fullName evidence="1">Uncharacterized protein</fullName>
    </submittedName>
</protein>
<dbReference type="EMBL" id="HBIH01000391">
    <property type="protein sequence ID" value="CAE0319608.1"/>
    <property type="molecule type" value="Transcribed_RNA"/>
</dbReference>
<evidence type="ECO:0000313" key="1">
    <source>
        <dbReference type="EMBL" id="CAE0319608.1"/>
    </source>
</evidence>
<proteinExistence type="predicted"/>